<evidence type="ECO:0000313" key="2">
    <source>
        <dbReference type="EMBL" id="KAE8384238.1"/>
    </source>
</evidence>
<evidence type="ECO:0000256" key="1">
    <source>
        <dbReference type="SAM" id="MobiDB-lite"/>
    </source>
</evidence>
<feature type="region of interest" description="Disordered" evidence="1">
    <location>
        <begin position="25"/>
        <end position="145"/>
    </location>
</feature>
<protein>
    <submittedName>
        <fullName evidence="2">Uncharacterized protein</fullName>
    </submittedName>
</protein>
<dbReference type="Proteomes" id="UP000326877">
    <property type="component" value="Unassembled WGS sequence"/>
</dbReference>
<reference evidence="2" key="1">
    <citation type="submission" date="2019-04" db="EMBL/GenBank/DDBJ databases">
        <title>Friends and foes A comparative genomics studyof 23 Aspergillus species from section Flavi.</title>
        <authorList>
            <consortium name="DOE Joint Genome Institute"/>
            <person name="Kjaerbolling I."/>
            <person name="Vesth T."/>
            <person name="Frisvad J.C."/>
            <person name="Nybo J.L."/>
            <person name="Theobald S."/>
            <person name="Kildgaard S."/>
            <person name="Isbrandt T."/>
            <person name="Kuo A."/>
            <person name="Sato A."/>
            <person name="Lyhne E.K."/>
            <person name="Kogle M.E."/>
            <person name="Wiebenga A."/>
            <person name="Kun R.S."/>
            <person name="Lubbers R.J."/>
            <person name="Makela M.R."/>
            <person name="Barry K."/>
            <person name="Chovatia M."/>
            <person name="Clum A."/>
            <person name="Daum C."/>
            <person name="Haridas S."/>
            <person name="He G."/>
            <person name="LaButti K."/>
            <person name="Lipzen A."/>
            <person name="Mondo S."/>
            <person name="Riley R."/>
            <person name="Salamov A."/>
            <person name="Simmons B.A."/>
            <person name="Magnuson J.K."/>
            <person name="Henrissat B."/>
            <person name="Mortensen U.H."/>
            <person name="Larsen T.O."/>
            <person name="Devries R.P."/>
            <person name="Grigoriev I.V."/>
            <person name="Machida M."/>
            <person name="Baker S.E."/>
            <person name="Andersen M.R."/>
        </authorList>
    </citation>
    <scope>NUCLEOTIDE SEQUENCE [LARGE SCALE GENOMIC DNA]</scope>
    <source>
        <strain evidence="2">IBT 14317</strain>
    </source>
</reference>
<dbReference type="EMBL" id="ML735389">
    <property type="protein sequence ID" value="KAE8384238.1"/>
    <property type="molecule type" value="Genomic_DNA"/>
</dbReference>
<proteinExistence type="predicted"/>
<accession>A0A5N7BRK2</accession>
<gene>
    <name evidence="2" type="ORF">BDV23DRAFT_167271</name>
</gene>
<name>A0A5N7BRK2_PETAA</name>
<feature type="compositionally biased region" description="Polar residues" evidence="1">
    <location>
        <begin position="49"/>
        <end position="69"/>
    </location>
</feature>
<dbReference type="AlphaFoldDB" id="A0A5N7BRK2"/>
<sequence>MSLDRQQVYPSSKNPIPYLLTISQQHRSRAHPTKTEHGIEPMQPPRLNKLTNLGTNKPHTGFASNTIPSRNPHPIHPPPPHNNLTQSQKKRGENAIRTPPRHPTRHAHLRNPLLHHIPRPLQQKALPPHPRRQRLMGPHQKRASDRRLRALVSPSPYLC</sequence>
<feature type="compositionally biased region" description="Basic residues" evidence="1">
    <location>
        <begin position="99"/>
        <end position="109"/>
    </location>
</feature>
<organism evidence="2">
    <name type="scientific">Petromyces alliaceus</name>
    <name type="common">Aspergillus alliaceus</name>
    <dbReference type="NCBI Taxonomy" id="209559"/>
    <lineage>
        <taxon>Eukaryota</taxon>
        <taxon>Fungi</taxon>
        <taxon>Dikarya</taxon>
        <taxon>Ascomycota</taxon>
        <taxon>Pezizomycotina</taxon>
        <taxon>Eurotiomycetes</taxon>
        <taxon>Eurotiomycetidae</taxon>
        <taxon>Eurotiales</taxon>
        <taxon>Aspergillaceae</taxon>
        <taxon>Aspergillus</taxon>
        <taxon>Aspergillus subgen. Circumdati</taxon>
    </lineage>
</organism>